<dbReference type="Pfam" id="PF14881">
    <property type="entry name" value="Tubulin_3"/>
    <property type="match status" value="1"/>
</dbReference>
<reference evidence="7" key="1">
    <citation type="submission" date="2025-08" db="UniProtKB">
        <authorList>
            <consortium name="RefSeq"/>
        </authorList>
    </citation>
    <scope>IDENTIFICATION</scope>
    <source>
        <tissue evidence="7">Entire body</tissue>
    </source>
</reference>
<gene>
    <name evidence="7" type="primary">LOC108742035</name>
</gene>
<dbReference type="CDD" id="cd06060">
    <property type="entry name" value="misato"/>
    <property type="match status" value="1"/>
</dbReference>
<dbReference type="InterPro" id="IPR036525">
    <property type="entry name" value="Tubulin/FtsZ_GTPase_sf"/>
</dbReference>
<sequence>MSGKEVVTLQFGHYSNFVGAHLWNLNDLSFDYSSNQPSKINHDVLYREGLTNDGHTTFTPRALLVDLKGSLKYLSKDGSLYSERPAPEKVDIHWDKSRIEIKKDFEQSGSKFIQEIEKGNGNKVLNKKQNLEQTVNVWSDFLYTRYHPRTVNIINEYKHEDVNKEFDVYPLGVNLWNNSEFSEEFSDKIRNYIEECDNFQGFHVILDAVDAFSGLSTSCIEHVRDEYEKKSVMAIPLIPSYYKDYNITSTDQNYKSITKDSVRVLNIALCFNDLAENASIFVPLCTGLTGWRQPGESIPFNNLHYDSRLWYHSSAILASAIDTFTLKHRLRSYNFSLNDLCADLSSFGRRAVASSLCLPFSFNKDATLLECLDNWDGPLSKSITPNCKIGSNRMMQYWFLRGIAENRLKHSQNQQNLPAFKCNTVQEMLTYYMACTTYASANNVTVVDKALTVKTPYPDIFNAHVGIDGNIIADMRPEDSVVQSVPVLAGLHSGSEIGNMLESLHTEVSKIRFPRFHRFRESGLETDAYKECLQKLFDLRECYEDNYN</sequence>
<dbReference type="InterPro" id="IPR019605">
    <property type="entry name" value="Misato_II_tubulin-like"/>
</dbReference>
<dbReference type="FunCoup" id="A0A7F5R631">
    <property type="interactions" value="1155"/>
</dbReference>
<dbReference type="GeneID" id="108742035"/>
<dbReference type="InterPro" id="IPR049942">
    <property type="entry name" value="DML1/Misato"/>
</dbReference>
<name>A0A7F5R631_AGRPL</name>
<keyword evidence="3" id="KW-0496">Mitochondrion</keyword>
<evidence type="ECO:0000256" key="3">
    <source>
        <dbReference type="ARBA" id="ARBA00023128"/>
    </source>
</evidence>
<accession>A0A7F5R631</accession>
<feature type="domain" description="DML1/Misato tubulin" evidence="5">
    <location>
        <begin position="132"/>
        <end position="330"/>
    </location>
</feature>
<evidence type="ECO:0000259" key="5">
    <source>
        <dbReference type="Pfam" id="PF14881"/>
    </source>
</evidence>
<comment type="similarity">
    <text evidence="2">Belongs to the misato family.</text>
</comment>
<dbReference type="PANTHER" id="PTHR13391:SF0">
    <property type="entry name" value="PROTEIN MISATO HOMOLOG 1"/>
    <property type="match status" value="1"/>
</dbReference>
<dbReference type="OrthoDB" id="271881at2759"/>
<proteinExistence type="inferred from homology"/>
<organism evidence="6 7">
    <name type="scientific">Agrilus planipennis</name>
    <name type="common">Emerald ash borer</name>
    <name type="synonym">Agrilus marcopoli</name>
    <dbReference type="NCBI Taxonomy" id="224129"/>
    <lineage>
        <taxon>Eukaryota</taxon>
        <taxon>Metazoa</taxon>
        <taxon>Ecdysozoa</taxon>
        <taxon>Arthropoda</taxon>
        <taxon>Hexapoda</taxon>
        <taxon>Insecta</taxon>
        <taxon>Pterygota</taxon>
        <taxon>Neoptera</taxon>
        <taxon>Endopterygota</taxon>
        <taxon>Coleoptera</taxon>
        <taxon>Polyphaga</taxon>
        <taxon>Elateriformia</taxon>
        <taxon>Buprestoidea</taxon>
        <taxon>Buprestidae</taxon>
        <taxon>Agrilinae</taxon>
        <taxon>Agrilus</taxon>
    </lineage>
</organism>
<dbReference type="PANTHER" id="PTHR13391">
    <property type="entry name" value="MITOCHONDRIAL DISTRIBUTION REGULATOR MISATO"/>
    <property type="match status" value="1"/>
</dbReference>
<dbReference type="KEGG" id="apln:108742035"/>
<evidence type="ECO:0000256" key="1">
    <source>
        <dbReference type="ARBA" id="ARBA00004173"/>
    </source>
</evidence>
<protein>
    <submittedName>
        <fullName evidence="7">Protein misato-like</fullName>
    </submittedName>
</protein>
<dbReference type="AlphaFoldDB" id="A0A7F5R631"/>
<dbReference type="Gene3D" id="3.40.50.1440">
    <property type="entry name" value="Tubulin/FtsZ, GTPase domain"/>
    <property type="match status" value="1"/>
</dbReference>
<dbReference type="Pfam" id="PF10644">
    <property type="entry name" value="Misat_Tub_SegII"/>
    <property type="match status" value="1"/>
</dbReference>
<comment type="subcellular location">
    <subcellularLocation>
        <location evidence="1">Mitochondrion</location>
    </subcellularLocation>
</comment>
<dbReference type="InterPro" id="IPR029209">
    <property type="entry name" value="DML1/Misato_tubulin"/>
</dbReference>
<dbReference type="SUPFAM" id="SSF52490">
    <property type="entry name" value="Tubulin nucleotide-binding domain-like"/>
    <property type="match status" value="1"/>
</dbReference>
<keyword evidence="6" id="KW-1185">Reference proteome</keyword>
<dbReference type="Proteomes" id="UP000192223">
    <property type="component" value="Unplaced"/>
</dbReference>
<feature type="domain" description="Misato Segment II tubulin-like" evidence="4">
    <location>
        <begin position="4"/>
        <end position="117"/>
    </location>
</feature>
<dbReference type="RefSeq" id="XP_025831425.1">
    <property type="nucleotide sequence ID" value="XM_025975640.1"/>
</dbReference>
<evidence type="ECO:0000313" key="6">
    <source>
        <dbReference type="Proteomes" id="UP000192223"/>
    </source>
</evidence>
<dbReference type="GO" id="GO:0007005">
    <property type="term" value="P:mitochondrion organization"/>
    <property type="evidence" value="ECO:0007669"/>
    <property type="project" value="InterPro"/>
</dbReference>
<dbReference type="InParanoid" id="A0A7F5R631"/>
<dbReference type="GO" id="GO:0005739">
    <property type="term" value="C:mitochondrion"/>
    <property type="evidence" value="ECO:0007669"/>
    <property type="project" value="UniProtKB-SubCell"/>
</dbReference>
<evidence type="ECO:0000313" key="7">
    <source>
        <dbReference type="RefSeq" id="XP_025831425.1"/>
    </source>
</evidence>
<evidence type="ECO:0000256" key="2">
    <source>
        <dbReference type="ARBA" id="ARBA00008507"/>
    </source>
</evidence>
<evidence type="ECO:0000259" key="4">
    <source>
        <dbReference type="Pfam" id="PF10644"/>
    </source>
</evidence>